<sequence length="184" mass="20668">MNIHQSNYLPGLVDGVLYGQNERVDEINARQQARQFSDSPLEPNFSPRPVPTKFSLFPVVNPRAPATQPILPYPIFDPEANFNPGTKAPSSGYYQNIDIETMLRFQTVALQRGAGQGVYIPSSTSELYNQTVPQQGQNRTDAQPNPHLFERYTLDQTPNQNVVGSSIGSDMFFNHTRTQLREGR</sequence>
<dbReference type="EMBL" id="MN740095">
    <property type="protein sequence ID" value="QHT87640.1"/>
    <property type="molecule type" value="Genomic_DNA"/>
</dbReference>
<protein>
    <submittedName>
        <fullName evidence="1">Uncharacterized protein</fullName>
    </submittedName>
</protein>
<name>A0A6C0I4Y4_9ZZZZ</name>
<evidence type="ECO:0000313" key="1">
    <source>
        <dbReference type="EMBL" id="QHT87640.1"/>
    </source>
</evidence>
<dbReference type="AlphaFoldDB" id="A0A6C0I4Y4"/>
<proteinExistence type="predicted"/>
<reference evidence="1" key="1">
    <citation type="journal article" date="2020" name="Nature">
        <title>Giant virus diversity and host interactions through global metagenomics.</title>
        <authorList>
            <person name="Schulz F."/>
            <person name="Roux S."/>
            <person name="Paez-Espino D."/>
            <person name="Jungbluth S."/>
            <person name="Walsh D.A."/>
            <person name="Denef V.J."/>
            <person name="McMahon K.D."/>
            <person name="Konstantinidis K.T."/>
            <person name="Eloe-Fadrosh E.A."/>
            <person name="Kyrpides N.C."/>
            <person name="Woyke T."/>
        </authorList>
    </citation>
    <scope>NUCLEOTIDE SEQUENCE</scope>
    <source>
        <strain evidence="1">GVMAG-M-3300023184-190</strain>
    </source>
</reference>
<accession>A0A6C0I4Y4</accession>
<organism evidence="1">
    <name type="scientific">viral metagenome</name>
    <dbReference type="NCBI Taxonomy" id="1070528"/>
    <lineage>
        <taxon>unclassified sequences</taxon>
        <taxon>metagenomes</taxon>
        <taxon>organismal metagenomes</taxon>
    </lineage>
</organism>